<evidence type="ECO:0000313" key="4">
    <source>
        <dbReference type="Proteomes" id="UP001239215"/>
    </source>
</evidence>
<feature type="domain" description="DUF3322" evidence="2">
    <location>
        <begin position="1"/>
        <end position="157"/>
    </location>
</feature>
<dbReference type="InterPro" id="IPR024537">
    <property type="entry name" value="DUF3322"/>
</dbReference>
<dbReference type="Pfam" id="PF09983">
    <property type="entry name" value="JetD_C"/>
    <property type="match status" value="1"/>
</dbReference>
<dbReference type="Pfam" id="PF11795">
    <property type="entry name" value="DUF3322"/>
    <property type="match status" value="1"/>
</dbReference>
<organism evidence="3 4">
    <name type="scientific">Nocardioides zeae</name>
    <dbReference type="NCBI Taxonomy" id="1457234"/>
    <lineage>
        <taxon>Bacteria</taxon>
        <taxon>Bacillati</taxon>
        <taxon>Actinomycetota</taxon>
        <taxon>Actinomycetes</taxon>
        <taxon>Propionibacteriales</taxon>
        <taxon>Nocardioidaceae</taxon>
        <taxon>Nocardioides</taxon>
    </lineage>
</organism>
<gene>
    <name evidence="3" type="ORF">QE405_003365</name>
</gene>
<protein>
    <recommendedName>
        <fullName evidence="5">DUF3322 and DUF2220 domain-containing protein</fullName>
    </recommendedName>
</protein>
<dbReference type="Proteomes" id="UP001239215">
    <property type="component" value="Unassembled WGS sequence"/>
</dbReference>
<reference evidence="3" key="1">
    <citation type="submission" date="2023-07" db="EMBL/GenBank/DDBJ databases">
        <title>Functional and genomic diversity of the sorghum phyllosphere microbiome.</title>
        <authorList>
            <person name="Shade A."/>
        </authorList>
    </citation>
    <scope>NUCLEOTIDE SEQUENCE</scope>
    <source>
        <strain evidence="3">SORGH_AS_1067</strain>
    </source>
</reference>
<name>A0AAJ1U168_9ACTN</name>
<evidence type="ECO:0000259" key="2">
    <source>
        <dbReference type="Pfam" id="PF11795"/>
    </source>
</evidence>
<accession>A0AAJ1U168</accession>
<dbReference type="EMBL" id="JAUTAN010000001">
    <property type="protein sequence ID" value="MDQ1106081.1"/>
    <property type="molecule type" value="Genomic_DNA"/>
</dbReference>
<evidence type="ECO:0000259" key="1">
    <source>
        <dbReference type="Pfam" id="PF09983"/>
    </source>
</evidence>
<comment type="caution">
    <text evidence="3">The sequence shown here is derived from an EMBL/GenBank/DDBJ whole genome shotgun (WGS) entry which is preliminary data.</text>
</comment>
<feature type="domain" description="Wadjet protein JetD C-terminal" evidence="1">
    <location>
        <begin position="168"/>
        <end position="336"/>
    </location>
</feature>
<proteinExistence type="predicted"/>
<sequence>MALKPPSERTALADQAQVEAWVRGWRSLGLPVGATVDWETRSWKRIGQQEVPVRLRLDGPGAVAAFGGGVPRRDWTLLVERVAHLRENLGASPELDAAVRRHRTQLVGWDDHAFRQVVEVTRWLVATSVRGLRPRQVPVRGVDTKWFASHRSIVTDLHAAATGSRDLGLVEADRLMRLRILDPALAIGGLRDLAVPAAELATASMRPCLVFVFENLESVLAMPDWPRAVALHGSGYAVDAVAGLPWVADSRVIYWGDLDSHGFAILNRLRAHVPHATTTLMDEDTLLAHRDLWVQEPAPTRAELPTLTAMERRALDCLRAEGDVRLEQERIPWSTALAGLEDAAH</sequence>
<dbReference type="InterPro" id="IPR024534">
    <property type="entry name" value="JetD_C"/>
</dbReference>
<dbReference type="PIRSF" id="PIRSF028408">
    <property type="entry name" value="UCP028408"/>
    <property type="match status" value="1"/>
</dbReference>
<evidence type="ECO:0008006" key="5">
    <source>
        <dbReference type="Google" id="ProtNLM"/>
    </source>
</evidence>
<dbReference type="AlphaFoldDB" id="A0AAJ1U168"/>
<dbReference type="InterPro" id="IPR014544">
    <property type="entry name" value="UCP028408"/>
</dbReference>
<evidence type="ECO:0000313" key="3">
    <source>
        <dbReference type="EMBL" id="MDQ1106081.1"/>
    </source>
</evidence>